<organism evidence="1 2">
    <name type="scientific">Vreelandella aquamarina</name>
    <dbReference type="NCBI Taxonomy" id="77097"/>
    <lineage>
        <taxon>Bacteria</taxon>
        <taxon>Pseudomonadati</taxon>
        <taxon>Pseudomonadota</taxon>
        <taxon>Gammaproteobacteria</taxon>
        <taxon>Oceanospirillales</taxon>
        <taxon>Halomonadaceae</taxon>
        <taxon>Vreelandella</taxon>
    </lineage>
</organism>
<dbReference type="Proteomes" id="UP001319846">
    <property type="component" value="Unassembled WGS sequence"/>
</dbReference>
<reference evidence="1" key="1">
    <citation type="submission" date="2020-06" db="EMBL/GenBank/DDBJ databases">
        <title>Whole Genome Sequence of Halomonas aquamarina MB598.</title>
        <authorList>
            <person name="Pervaiz M."/>
            <person name="Fariq A."/>
            <person name="Yasmin A."/>
            <person name="Welch M."/>
        </authorList>
    </citation>
    <scope>NUCLEOTIDE SEQUENCE</scope>
    <source>
        <strain evidence="1">MB598</strain>
    </source>
</reference>
<sequence length="284" mass="32407">MTYHGAIIDERLMTDHEYAYAKKVVAGHRYLFWFLMGSGVITFCLGAGLPIAFSMDTLTLDWIGFSLIAFLTLAPMMAGIWMFWLGYKRRVRFDPRVSIIRGILTIRKKRVPSNAGVVNYVNEYYIGNALLHGPPGSYDLLEKLNSHVIEAHALFLRMSPPLNLGKRYKGIDEALLFNLKDRDNASDLINLDGAFEKYGRKVFKRQARRFNLLSLPPMLLSLGLAFYFIVKFELFTFWALLGIMVISIIAGGLMYELLDYLYKKLRKGLDPDSQSLTPEEILKG</sequence>
<accession>A0ACC5VVU1</accession>
<proteinExistence type="predicted"/>
<evidence type="ECO:0000313" key="1">
    <source>
        <dbReference type="EMBL" id="MBZ5488095.1"/>
    </source>
</evidence>
<comment type="caution">
    <text evidence="1">The sequence shown here is derived from an EMBL/GenBank/DDBJ whole genome shotgun (WGS) entry which is preliminary data.</text>
</comment>
<protein>
    <submittedName>
        <fullName evidence="1">Uncharacterized protein</fullName>
    </submittedName>
</protein>
<name>A0ACC5VVU1_9GAMM</name>
<keyword evidence="2" id="KW-1185">Reference proteome</keyword>
<evidence type="ECO:0000313" key="2">
    <source>
        <dbReference type="Proteomes" id="UP001319846"/>
    </source>
</evidence>
<gene>
    <name evidence="1" type="ORF">HW452_11230</name>
</gene>
<dbReference type="EMBL" id="JABYQT010000006">
    <property type="protein sequence ID" value="MBZ5488095.1"/>
    <property type="molecule type" value="Genomic_DNA"/>
</dbReference>